<dbReference type="OrthoDB" id="1430424at2759"/>
<accession>A0A7J8W6K2</accession>
<keyword evidence="2" id="KW-1185">Reference proteome</keyword>
<gene>
    <name evidence="1" type="ORF">Goklo_028961</name>
</gene>
<evidence type="ECO:0000313" key="1">
    <source>
        <dbReference type="EMBL" id="MBA0670269.1"/>
    </source>
</evidence>
<protein>
    <submittedName>
        <fullName evidence="1">Uncharacterized protein</fullName>
    </submittedName>
</protein>
<comment type="caution">
    <text evidence="1">The sequence shown here is derived from an EMBL/GenBank/DDBJ whole genome shotgun (WGS) entry which is preliminary data.</text>
</comment>
<reference evidence="1 2" key="1">
    <citation type="journal article" date="2019" name="Genome Biol. Evol.">
        <title>Insights into the evolution of the New World diploid cottons (Gossypium, subgenus Houzingenia) based on genome sequencing.</title>
        <authorList>
            <person name="Grover C.E."/>
            <person name="Arick M.A. 2nd"/>
            <person name="Thrash A."/>
            <person name="Conover J.L."/>
            <person name="Sanders W.S."/>
            <person name="Peterson D.G."/>
            <person name="Frelichowski J.E."/>
            <person name="Scheffler J.A."/>
            <person name="Scheffler B.E."/>
            <person name="Wendel J.F."/>
        </authorList>
    </citation>
    <scope>NUCLEOTIDE SEQUENCE [LARGE SCALE GENOMIC DNA]</scope>
    <source>
        <strain evidence="1">57</strain>
        <tissue evidence="1">Leaf</tissue>
    </source>
</reference>
<dbReference type="Proteomes" id="UP000593573">
    <property type="component" value="Unassembled WGS sequence"/>
</dbReference>
<evidence type="ECO:0000313" key="2">
    <source>
        <dbReference type="Proteomes" id="UP000593573"/>
    </source>
</evidence>
<organism evidence="1 2">
    <name type="scientific">Gossypium klotzschianum</name>
    <dbReference type="NCBI Taxonomy" id="34286"/>
    <lineage>
        <taxon>Eukaryota</taxon>
        <taxon>Viridiplantae</taxon>
        <taxon>Streptophyta</taxon>
        <taxon>Embryophyta</taxon>
        <taxon>Tracheophyta</taxon>
        <taxon>Spermatophyta</taxon>
        <taxon>Magnoliopsida</taxon>
        <taxon>eudicotyledons</taxon>
        <taxon>Gunneridae</taxon>
        <taxon>Pentapetalae</taxon>
        <taxon>rosids</taxon>
        <taxon>malvids</taxon>
        <taxon>Malvales</taxon>
        <taxon>Malvaceae</taxon>
        <taxon>Malvoideae</taxon>
        <taxon>Gossypium</taxon>
    </lineage>
</organism>
<dbReference type="EMBL" id="JABFAB010235930">
    <property type="protein sequence ID" value="MBA0670269.1"/>
    <property type="molecule type" value="Genomic_DNA"/>
</dbReference>
<proteinExistence type="predicted"/>
<sequence>MGLHPFLESGLQLLHIREGRFGAYDRRIHGFTSVFEDSSRQNLLENGKCTNLLEEADEYNGMNEQWVTARIKQKGDSRCIPWKNLKDSF</sequence>
<dbReference type="AlphaFoldDB" id="A0A7J8W6K2"/>
<name>A0A7J8W6K2_9ROSI</name>